<dbReference type="EMBL" id="RQXT01000101">
    <property type="protein sequence ID" value="RRH87730.1"/>
    <property type="molecule type" value="Genomic_DNA"/>
</dbReference>
<gene>
    <name evidence="2" type="ORF">EH240_36060</name>
</gene>
<evidence type="ECO:0000259" key="1">
    <source>
        <dbReference type="SMART" id="SM00974"/>
    </source>
</evidence>
<dbReference type="OrthoDB" id="8264993at2"/>
<protein>
    <submittedName>
        <fullName evidence="2">GIY-YIG nuclease family protein</fullName>
    </submittedName>
</protein>
<proteinExistence type="predicted"/>
<organism evidence="2 3">
    <name type="scientific">Mesorhizobium tamadayense</name>
    <dbReference type="NCBI Taxonomy" id="425306"/>
    <lineage>
        <taxon>Bacteria</taxon>
        <taxon>Pseudomonadati</taxon>
        <taxon>Pseudomonadota</taxon>
        <taxon>Alphaproteobacteria</taxon>
        <taxon>Hyphomicrobiales</taxon>
        <taxon>Phyllobacteriaceae</taxon>
        <taxon>Mesorhizobium</taxon>
    </lineage>
</organism>
<keyword evidence="3" id="KW-1185">Reference proteome</keyword>
<evidence type="ECO:0000313" key="3">
    <source>
        <dbReference type="Proteomes" id="UP000273786"/>
    </source>
</evidence>
<dbReference type="SMART" id="SM00974">
    <property type="entry name" value="T5orf172"/>
    <property type="match status" value="1"/>
</dbReference>
<evidence type="ECO:0000313" key="2">
    <source>
        <dbReference type="EMBL" id="RRH87730.1"/>
    </source>
</evidence>
<dbReference type="Proteomes" id="UP000273786">
    <property type="component" value="Unassembled WGS sequence"/>
</dbReference>
<dbReference type="InterPro" id="IPR018306">
    <property type="entry name" value="Phage_T5_Orf172_DNA-bd"/>
</dbReference>
<accession>A0A3P3EMW5</accession>
<reference evidence="2 3" key="1">
    <citation type="submission" date="2018-11" db="EMBL/GenBank/DDBJ databases">
        <title>the genome of Mesorhizobium tamadayense DSM 28320.</title>
        <authorList>
            <person name="Gao J."/>
        </authorList>
    </citation>
    <scope>NUCLEOTIDE SEQUENCE [LARGE SCALE GENOMIC DNA]</scope>
    <source>
        <strain evidence="2 3">DSM 28320</strain>
    </source>
</reference>
<dbReference type="AlphaFoldDB" id="A0A3P3EMW5"/>
<feature type="non-terminal residue" evidence="2">
    <location>
        <position position="114"/>
    </location>
</feature>
<name>A0A3P3EMW5_9HYPH</name>
<sequence>MTVYFITELDNSLAGRLYVKVGRSQAVDRRIANLQTGNRRRIALMGEIRTGSISEDRVIERRLHLIFDHKADSGEWFFLSADDVISALKLFSSRAYISVGQDATWGLRAYRSSA</sequence>
<dbReference type="RefSeq" id="WP_148101167.1">
    <property type="nucleotide sequence ID" value="NZ_RQXT01000101.1"/>
</dbReference>
<feature type="domain" description="Bacteriophage T5 Orf172 DNA-binding" evidence="1">
    <location>
        <begin position="13"/>
        <end position="91"/>
    </location>
</feature>
<dbReference type="Pfam" id="PF10544">
    <property type="entry name" value="T5orf172"/>
    <property type="match status" value="1"/>
</dbReference>
<comment type="caution">
    <text evidence="2">The sequence shown here is derived from an EMBL/GenBank/DDBJ whole genome shotgun (WGS) entry which is preliminary data.</text>
</comment>